<reference evidence="12" key="1">
    <citation type="submission" date="2020-02" db="EMBL/GenBank/DDBJ databases">
        <authorList>
            <person name="Meier V. D."/>
        </authorList>
    </citation>
    <scope>NUCLEOTIDE SEQUENCE</scope>
    <source>
        <strain evidence="12">AVDCRST_MAG70</strain>
    </source>
</reference>
<dbReference type="AlphaFoldDB" id="A0A6J4UU38"/>
<feature type="binding site" evidence="10">
    <location>
        <position position="388"/>
    </location>
    <ligand>
        <name>GMP</name>
        <dbReference type="ChEBI" id="CHEBI:58115"/>
    </ligand>
</feature>
<keyword evidence="4 10" id="KW-0547">Nucleotide-binding</keyword>
<evidence type="ECO:0000256" key="10">
    <source>
        <dbReference type="PIRSR" id="PIRSR601233-2"/>
    </source>
</evidence>
<dbReference type="GO" id="GO:0003909">
    <property type="term" value="F:DNA ligase activity"/>
    <property type="evidence" value="ECO:0007669"/>
    <property type="project" value="TreeGrafter"/>
</dbReference>
<dbReference type="GO" id="GO:0006396">
    <property type="term" value="P:RNA processing"/>
    <property type="evidence" value="ECO:0007669"/>
    <property type="project" value="InterPro"/>
</dbReference>
<evidence type="ECO:0000256" key="5">
    <source>
        <dbReference type="ARBA" id="ARBA00022800"/>
    </source>
</evidence>
<name>A0A6J4UU38_9BACT</name>
<evidence type="ECO:0000256" key="11">
    <source>
        <dbReference type="PIRSR" id="PIRSR601233-3"/>
    </source>
</evidence>
<keyword evidence="7 11" id="KW-0464">Manganese</keyword>
<dbReference type="EMBL" id="CADCWH010000210">
    <property type="protein sequence ID" value="CAA9556523.1"/>
    <property type="molecule type" value="Genomic_DNA"/>
</dbReference>
<feature type="binding site" evidence="10">
    <location>
        <begin position="262"/>
        <end position="263"/>
    </location>
    <ligand>
        <name>GMP</name>
        <dbReference type="ChEBI" id="CHEBI:58115"/>
    </ligand>
</feature>
<dbReference type="InterPro" id="IPR001233">
    <property type="entry name" value="RtcB"/>
</dbReference>
<dbReference type="GO" id="GO:0006281">
    <property type="term" value="P:DNA repair"/>
    <property type="evidence" value="ECO:0007669"/>
    <property type="project" value="TreeGrafter"/>
</dbReference>
<dbReference type="InterPro" id="IPR052915">
    <property type="entry name" value="RtcB-like"/>
</dbReference>
<evidence type="ECO:0000256" key="3">
    <source>
        <dbReference type="ARBA" id="ARBA00022723"/>
    </source>
</evidence>
<evidence type="ECO:0000256" key="8">
    <source>
        <dbReference type="ARBA" id="ARBA00047746"/>
    </source>
</evidence>
<feature type="binding site" evidence="11">
    <location>
        <position position="75"/>
    </location>
    <ligand>
        <name>Mn(2+)</name>
        <dbReference type="ChEBI" id="CHEBI:29035"/>
        <label>1</label>
    </ligand>
</feature>
<evidence type="ECO:0000256" key="6">
    <source>
        <dbReference type="ARBA" id="ARBA00023134"/>
    </source>
</evidence>
<feature type="binding site" evidence="11">
    <location>
        <position position="172"/>
    </location>
    <ligand>
        <name>Mn(2+)</name>
        <dbReference type="ChEBI" id="CHEBI:29035"/>
        <label>2</label>
    </ligand>
</feature>
<feature type="binding site" evidence="11">
    <location>
        <position position="262"/>
    </location>
    <ligand>
        <name>Mn(2+)</name>
        <dbReference type="ChEBI" id="CHEBI:29035"/>
        <label>2</label>
    </ligand>
</feature>
<evidence type="ECO:0000256" key="2">
    <source>
        <dbReference type="ARBA" id="ARBA00022598"/>
    </source>
</evidence>
<keyword evidence="2 12" id="KW-0436">Ligase</keyword>
<dbReference type="InterPro" id="IPR036025">
    <property type="entry name" value="RtcB-like_sf"/>
</dbReference>
<proteinExistence type="predicted"/>
<dbReference type="EC" id="6.5.1.8" evidence="1"/>
<feature type="binding site" evidence="10">
    <location>
        <position position="301"/>
    </location>
    <ligand>
        <name>GMP</name>
        <dbReference type="ChEBI" id="CHEBI:58115"/>
    </ligand>
</feature>
<sequence>MIELSEKGFRVPVRAWLPREEIEPGAMDQLRNAARHPDAAVALAVMPDCHVGFGVTIGCVMPTANSVIPNAVGVDIGCGMCAVDTGVELDRERMGKEFWRGWMGNVQRNVPTGFAAHKTAQAWEGLDRRLRAKGLQPLLHDKAAVQLGTLGGGNHFLEAQVDERGVIWLMVHSGSRHTGLRIADHYHKLATARDEKRVGRTPRDLASLRLDDGAGQDYLHDMTWATDFALESRRRMIAGMVAALETQLKQDISQETFLNIHHNFASEEEHDSRRVVVHRKGATSARDGELGIIPGSMGTPSYIVRGRGNPLSLESCSHGAGRRMSRGQAKKEISERAFAGSIAGTFSKPSMGYVDEAPPAYKDIETVIGRQVDLIDVVHTLRPLATVKGDSKARED</sequence>
<keyword evidence="5" id="KW-0692">RNA repair</keyword>
<feature type="active site" description="GMP-histidine intermediate" evidence="9">
    <location>
        <position position="318"/>
    </location>
</feature>
<accession>A0A6J4UU38</accession>
<evidence type="ECO:0000256" key="4">
    <source>
        <dbReference type="ARBA" id="ARBA00022741"/>
    </source>
</evidence>
<keyword evidence="6 10" id="KW-0342">GTP-binding</keyword>
<protein>
    <recommendedName>
        <fullName evidence="1">3'-phosphate/5'-hydroxy nucleic acid ligase</fullName>
        <ecNumber evidence="1">6.5.1.8</ecNumber>
    </recommendedName>
</protein>
<evidence type="ECO:0000256" key="1">
    <source>
        <dbReference type="ARBA" id="ARBA00012726"/>
    </source>
</evidence>
<dbReference type="PANTHER" id="PTHR43749:SF2">
    <property type="entry name" value="RNA-SPLICING LIGASE RTCB"/>
    <property type="match status" value="1"/>
</dbReference>
<comment type="catalytic activity">
    <reaction evidence="8">
        <text>a 3'-end 3'-phospho-ribonucleotide-RNA + a 5'-end dephospho-ribonucleoside-RNA + GTP = a ribonucleotidyl-ribonucleotide-RNA + GMP + diphosphate</text>
        <dbReference type="Rhea" id="RHEA:68076"/>
        <dbReference type="Rhea" id="RHEA-COMP:10463"/>
        <dbReference type="Rhea" id="RHEA-COMP:13936"/>
        <dbReference type="Rhea" id="RHEA-COMP:17355"/>
        <dbReference type="ChEBI" id="CHEBI:33019"/>
        <dbReference type="ChEBI" id="CHEBI:37565"/>
        <dbReference type="ChEBI" id="CHEBI:58115"/>
        <dbReference type="ChEBI" id="CHEBI:83062"/>
        <dbReference type="ChEBI" id="CHEBI:138284"/>
        <dbReference type="ChEBI" id="CHEBI:173118"/>
        <dbReference type="EC" id="6.5.1.8"/>
    </reaction>
</comment>
<dbReference type="Pfam" id="PF01139">
    <property type="entry name" value="RtcB"/>
    <property type="match status" value="1"/>
</dbReference>
<evidence type="ECO:0000256" key="9">
    <source>
        <dbReference type="PIRSR" id="PIRSR601233-1"/>
    </source>
</evidence>
<keyword evidence="3 11" id="KW-0479">Metal-binding</keyword>
<dbReference type="GO" id="GO:0030145">
    <property type="term" value="F:manganese ion binding"/>
    <property type="evidence" value="ECO:0007669"/>
    <property type="project" value="TreeGrafter"/>
</dbReference>
<organism evidence="12">
    <name type="scientific">uncultured Thermomicrobiales bacterium</name>
    <dbReference type="NCBI Taxonomy" id="1645740"/>
    <lineage>
        <taxon>Bacteria</taxon>
        <taxon>Pseudomonadati</taxon>
        <taxon>Thermomicrobiota</taxon>
        <taxon>Thermomicrobia</taxon>
        <taxon>Thermomicrobiales</taxon>
        <taxon>environmental samples</taxon>
    </lineage>
</organism>
<dbReference type="GO" id="GO:0042245">
    <property type="term" value="P:RNA repair"/>
    <property type="evidence" value="ECO:0007669"/>
    <property type="project" value="UniProtKB-KW"/>
</dbReference>
<feature type="binding site" evidence="10">
    <location>
        <begin position="318"/>
        <end position="321"/>
    </location>
    <ligand>
        <name>GMP</name>
        <dbReference type="ChEBI" id="CHEBI:58115"/>
    </ligand>
</feature>
<dbReference type="GO" id="GO:0005525">
    <property type="term" value="F:GTP binding"/>
    <property type="evidence" value="ECO:0007669"/>
    <property type="project" value="UniProtKB-KW"/>
</dbReference>
<feature type="binding site" evidence="10">
    <location>
        <begin position="294"/>
        <end position="297"/>
    </location>
    <ligand>
        <name>GMP</name>
        <dbReference type="ChEBI" id="CHEBI:58115"/>
    </ligand>
</feature>
<evidence type="ECO:0000256" key="7">
    <source>
        <dbReference type="ARBA" id="ARBA00023211"/>
    </source>
</evidence>
<dbReference type="PANTHER" id="PTHR43749">
    <property type="entry name" value="RNA-SPLICING LIGASE RTCB"/>
    <property type="match status" value="1"/>
</dbReference>
<feature type="binding site" evidence="11">
    <location>
        <position position="155"/>
    </location>
    <ligand>
        <name>Mn(2+)</name>
        <dbReference type="ChEBI" id="CHEBI:29035"/>
        <label>1</label>
    </ligand>
</feature>
<dbReference type="GO" id="GO:0170057">
    <property type="term" value="F:RNA ligase (GTP) activity"/>
    <property type="evidence" value="ECO:0007669"/>
    <property type="project" value="UniProtKB-EC"/>
</dbReference>
<dbReference type="SUPFAM" id="SSF103365">
    <property type="entry name" value="Hypothetical protein PH1602"/>
    <property type="match status" value="1"/>
</dbReference>
<dbReference type="Gene3D" id="3.90.1860.10">
    <property type="entry name" value="tRNA-splicing ligase RtcB"/>
    <property type="match status" value="1"/>
</dbReference>
<gene>
    <name evidence="12" type="ORF">AVDCRST_MAG70-1332</name>
</gene>
<feature type="binding site" evidence="10">
    <location>
        <begin position="154"/>
        <end position="158"/>
    </location>
    <ligand>
        <name>GMP</name>
        <dbReference type="ChEBI" id="CHEBI:58115"/>
    </ligand>
</feature>
<comment type="cofactor">
    <cofactor evidence="11">
        <name>Mn(2+)</name>
        <dbReference type="ChEBI" id="CHEBI:29035"/>
    </cofactor>
    <text evidence="11">Binds 2 manganese ions per subunit.</text>
</comment>
<evidence type="ECO:0000313" key="12">
    <source>
        <dbReference type="EMBL" id="CAA9556523.1"/>
    </source>
</evidence>